<dbReference type="OrthoDB" id="464481at2"/>
<dbReference type="NCBIfam" id="NF008284">
    <property type="entry name" value="PRK11062.1"/>
    <property type="match status" value="1"/>
</dbReference>
<dbReference type="Gene3D" id="1.10.10.10">
    <property type="entry name" value="Winged helix-like DNA-binding domain superfamily/Winged helix DNA-binding domain"/>
    <property type="match status" value="1"/>
</dbReference>
<dbReference type="PANTHER" id="PTHR30293">
    <property type="entry name" value="TRANSCRIPTIONAL REGULATORY PROTEIN NAC-RELATED"/>
    <property type="match status" value="1"/>
</dbReference>
<dbReference type="GO" id="GO:0003700">
    <property type="term" value="F:DNA-binding transcription factor activity"/>
    <property type="evidence" value="ECO:0007669"/>
    <property type="project" value="InterPro"/>
</dbReference>
<reference evidence="7 8" key="1">
    <citation type="submission" date="2019-01" db="EMBL/GenBank/DDBJ databases">
        <authorList>
            <person name="Chen W.-M."/>
        </authorList>
    </citation>
    <scope>NUCLEOTIDE SEQUENCE [LARGE SCALE GENOMIC DNA]</scope>
    <source>
        <strain evidence="7 8">KYPC3</strain>
    </source>
</reference>
<keyword evidence="2" id="KW-0805">Transcription regulation</keyword>
<evidence type="ECO:0000256" key="5">
    <source>
        <dbReference type="ARBA" id="ARBA00023163"/>
    </source>
</evidence>
<dbReference type="Pfam" id="PF03466">
    <property type="entry name" value="LysR_substrate"/>
    <property type="match status" value="1"/>
</dbReference>
<keyword evidence="4" id="KW-0010">Activator</keyword>
<evidence type="ECO:0000313" key="7">
    <source>
        <dbReference type="EMBL" id="RVU40455.1"/>
    </source>
</evidence>
<keyword evidence="8" id="KW-1185">Reference proteome</keyword>
<sequence>MTPVNFNQLFYFYLVAKEGSIARVSEQLHITPQTISGQISALEHSTGSALFNRQSKKWSLTEVGRVSYRYAESIFELGDELRAVLKHQNVRHWQTFTVGITDVLPKAFIYEMLKPVFSMPEQLRLICREGEQASLLAELAVNKIDLVLTDQPLLPSSSIKAYNHQITESTTSFFAAKSLAATLALQSFPQCLHQQPILLQSKRSLIRQRLDAWFEQHGIAPAVRAEFDDSALMNAFGQQGLGVFSAPSQIEQQICQQYEVVVVGRTDAVKEVFYAISPERKLTHPGVLQLVNALAR</sequence>
<dbReference type="Pfam" id="PF00126">
    <property type="entry name" value="HTH_1"/>
    <property type="match status" value="1"/>
</dbReference>
<dbReference type="PANTHER" id="PTHR30293:SF2">
    <property type="entry name" value="TRANSCRIPTIONAL ACTIVATOR PROTEIN NHAR"/>
    <property type="match status" value="1"/>
</dbReference>
<evidence type="ECO:0000256" key="4">
    <source>
        <dbReference type="ARBA" id="ARBA00023159"/>
    </source>
</evidence>
<dbReference type="GO" id="GO:2000142">
    <property type="term" value="P:regulation of DNA-templated transcription initiation"/>
    <property type="evidence" value="ECO:0007669"/>
    <property type="project" value="TreeGrafter"/>
</dbReference>
<dbReference type="SUPFAM" id="SSF46785">
    <property type="entry name" value="Winged helix' DNA-binding domain"/>
    <property type="match status" value="1"/>
</dbReference>
<keyword evidence="5" id="KW-0804">Transcription</keyword>
<comment type="similarity">
    <text evidence="1">Belongs to the LysR transcriptional regulatory family.</text>
</comment>
<feature type="domain" description="HTH lysR-type" evidence="6">
    <location>
        <begin position="4"/>
        <end position="61"/>
    </location>
</feature>
<dbReference type="InterPro" id="IPR036388">
    <property type="entry name" value="WH-like_DNA-bd_sf"/>
</dbReference>
<dbReference type="Gene3D" id="3.40.190.290">
    <property type="match status" value="1"/>
</dbReference>
<accession>A0A437R101</accession>
<dbReference type="InterPro" id="IPR005119">
    <property type="entry name" value="LysR_subst-bd"/>
</dbReference>
<dbReference type="RefSeq" id="WP_127697998.1">
    <property type="nucleotide sequence ID" value="NZ_SACS01000004.1"/>
</dbReference>
<dbReference type="AlphaFoldDB" id="A0A437R101"/>
<dbReference type="InterPro" id="IPR036390">
    <property type="entry name" value="WH_DNA-bd_sf"/>
</dbReference>
<evidence type="ECO:0000259" key="6">
    <source>
        <dbReference type="PROSITE" id="PS50931"/>
    </source>
</evidence>
<dbReference type="Proteomes" id="UP000283077">
    <property type="component" value="Unassembled WGS sequence"/>
</dbReference>
<dbReference type="EMBL" id="SACS01000004">
    <property type="protein sequence ID" value="RVU40455.1"/>
    <property type="molecule type" value="Genomic_DNA"/>
</dbReference>
<dbReference type="InterPro" id="IPR000847">
    <property type="entry name" value="LysR_HTH_N"/>
</dbReference>
<gene>
    <name evidence="7" type="primary">nhaR</name>
    <name evidence="7" type="ORF">EOE67_05235</name>
</gene>
<comment type="caution">
    <text evidence="7">The sequence shown here is derived from an EMBL/GenBank/DDBJ whole genome shotgun (WGS) entry which is preliminary data.</text>
</comment>
<organism evidence="7 8">
    <name type="scientific">Rheinheimera riviphila</name>
    <dbReference type="NCBI Taxonomy" id="1834037"/>
    <lineage>
        <taxon>Bacteria</taxon>
        <taxon>Pseudomonadati</taxon>
        <taxon>Pseudomonadota</taxon>
        <taxon>Gammaproteobacteria</taxon>
        <taxon>Chromatiales</taxon>
        <taxon>Chromatiaceae</taxon>
        <taxon>Rheinheimera</taxon>
    </lineage>
</organism>
<evidence type="ECO:0000256" key="3">
    <source>
        <dbReference type="ARBA" id="ARBA00023125"/>
    </source>
</evidence>
<dbReference type="SUPFAM" id="SSF53850">
    <property type="entry name" value="Periplasmic binding protein-like II"/>
    <property type="match status" value="1"/>
</dbReference>
<evidence type="ECO:0000256" key="1">
    <source>
        <dbReference type="ARBA" id="ARBA00009437"/>
    </source>
</evidence>
<protein>
    <submittedName>
        <fullName evidence="7">Transcriptional activator NhaR</fullName>
    </submittedName>
</protein>
<name>A0A437R101_9GAMM</name>
<dbReference type="PROSITE" id="PS50931">
    <property type="entry name" value="HTH_LYSR"/>
    <property type="match status" value="1"/>
</dbReference>
<proteinExistence type="inferred from homology"/>
<evidence type="ECO:0000313" key="8">
    <source>
        <dbReference type="Proteomes" id="UP000283077"/>
    </source>
</evidence>
<dbReference type="GO" id="GO:0003677">
    <property type="term" value="F:DNA binding"/>
    <property type="evidence" value="ECO:0007669"/>
    <property type="project" value="UniProtKB-KW"/>
</dbReference>
<evidence type="ECO:0000256" key="2">
    <source>
        <dbReference type="ARBA" id="ARBA00023015"/>
    </source>
</evidence>
<keyword evidence="3" id="KW-0238">DNA-binding</keyword>